<organism evidence="1">
    <name type="scientific">Sesamum latifolium</name>
    <dbReference type="NCBI Taxonomy" id="2727402"/>
    <lineage>
        <taxon>Eukaryota</taxon>
        <taxon>Viridiplantae</taxon>
        <taxon>Streptophyta</taxon>
        <taxon>Embryophyta</taxon>
        <taxon>Tracheophyta</taxon>
        <taxon>Spermatophyta</taxon>
        <taxon>Magnoliopsida</taxon>
        <taxon>eudicotyledons</taxon>
        <taxon>Gunneridae</taxon>
        <taxon>Pentapetalae</taxon>
        <taxon>asterids</taxon>
        <taxon>lamiids</taxon>
        <taxon>Lamiales</taxon>
        <taxon>Pedaliaceae</taxon>
        <taxon>Sesamum</taxon>
    </lineage>
</organism>
<name>A0AAW2SFW2_9LAMI</name>
<comment type="caution">
    <text evidence="1">The sequence shown here is derived from an EMBL/GenBank/DDBJ whole genome shotgun (WGS) entry which is preliminary data.</text>
</comment>
<reference evidence="1" key="2">
    <citation type="journal article" date="2024" name="Plant">
        <title>Genomic evolution and insights into agronomic trait innovations of Sesamum species.</title>
        <authorList>
            <person name="Miao H."/>
            <person name="Wang L."/>
            <person name="Qu L."/>
            <person name="Liu H."/>
            <person name="Sun Y."/>
            <person name="Le M."/>
            <person name="Wang Q."/>
            <person name="Wei S."/>
            <person name="Zheng Y."/>
            <person name="Lin W."/>
            <person name="Duan Y."/>
            <person name="Cao H."/>
            <person name="Xiong S."/>
            <person name="Wang X."/>
            <person name="Wei L."/>
            <person name="Li C."/>
            <person name="Ma Q."/>
            <person name="Ju M."/>
            <person name="Zhao R."/>
            <person name="Li G."/>
            <person name="Mu C."/>
            <person name="Tian Q."/>
            <person name="Mei H."/>
            <person name="Zhang T."/>
            <person name="Gao T."/>
            <person name="Zhang H."/>
        </authorList>
    </citation>
    <scope>NUCLEOTIDE SEQUENCE</scope>
    <source>
        <strain evidence="1">KEN1</strain>
    </source>
</reference>
<dbReference type="EMBL" id="JACGWN010000028">
    <property type="protein sequence ID" value="KAL0391334.1"/>
    <property type="molecule type" value="Genomic_DNA"/>
</dbReference>
<dbReference type="AlphaFoldDB" id="A0AAW2SFW2"/>
<dbReference type="PANTHER" id="PTHR11439">
    <property type="entry name" value="GAG-POL-RELATED RETROTRANSPOSON"/>
    <property type="match status" value="1"/>
</dbReference>
<gene>
    <name evidence="1" type="ORF">Slati_4572700</name>
</gene>
<dbReference type="PANTHER" id="PTHR11439:SF463">
    <property type="entry name" value="REVERSE TRANSCRIPTASE TY1_COPIA-TYPE DOMAIN-CONTAINING PROTEIN"/>
    <property type="match status" value="1"/>
</dbReference>
<sequence length="78" mass="8626">MPTGWAACPDALMISDQRGIFGVLCDSLISWSSKKEHVVARSSAESEYRSLAHTASELVWLRSLLTELSLFSRQPSTI</sequence>
<accession>A0AAW2SFW2</accession>
<reference evidence="1" key="1">
    <citation type="submission" date="2020-06" db="EMBL/GenBank/DDBJ databases">
        <authorList>
            <person name="Li T."/>
            <person name="Hu X."/>
            <person name="Zhang T."/>
            <person name="Song X."/>
            <person name="Zhang H."/>
            <person name="Dai N."/>
            <person name="Sheng W."/>
            <person name="Hou X."/>
            <person name="Wei L."/>
        </authorList>
    </citation>
    <scope>NUCLEOTIDE SEQUENCE</scope>
    <source>
        <strain evidence="1">KEN1</strain>
        <tissue evidence="1">Leaf</tissue>
    </source>
</reference>
<evidence type="ECO:0000313" key="1">
    <source>
        <dbReference type="EMBL" id="KAL0391334.1"/>
    </source>
</evidence>
<protein>
    <submittedName>
        <fullName evidence="1">Retrovirus-related Pol polyprotein from transposon RE2</fullName>
    </submittedName>
</protein>
<dbReference type="CDD" id="cd09272">
    <property type="entry name" value="RNase_HI_RT_Ty1"/>
    <property type="match status" value="1"/>
</dbReference>
<feature type="non-terminal residue" evidence="1">
    <location>
        <position position="78"/>
    </location>
</feature>
<proteinExistence type="predicted"/>